<evidence type="ECO:0000313" key="1">
    <source>
        <dbReference type="EMBL" id="UYV69978.1"/>
    </source>
</evidence>
<accession>A0ABY6KMB2</accession>
<evidence type="ECO:0000313" key="2">
    <source>
        <dbReference type="Proteomes" id="UP001235939"/>
    </source>
</evidence>
<organism evidence="1 2">
    <name type="scientific">Cordylochernes scorpioides</name>
    <dbReference type="NCBI Taxonomy" id="51811"/>
    <lineage>
        <taxon>Eukaryota</taxon>
        <taxon>Metazoa</taxon>
        <taxon>Ecdysozoa</taxon>
        <taxon>Arthropoda</taxon>
        <taxon>Chelicerata</taxon>
        <taxon>Arachnida</taxon>
        <taxon>Pseudoscorpiones</taxon>
        <taxon>Cheliferoidea</taxon>
        <taxon>Chernetidae</taxon>
        <taxon>Cordylochernes</taxon>
    </lineage>
</organism>
<dbReference type="EMBL" id="CP092869">
    <property type="protein sequence ID" value="UYV69978.1"/>
    <property type="molecule type" value="Genomic_DNA"/>
</dbReference>
<gene>
    <name evidence="1" type="ORF">LAZ67_7001369</name>
</gene>
<reference evidence="1 2" key="1">
    <citation type="submission" date="2022-01" db="EMBL/GenBank/DDBJ databases">
        <title>A chromosomal length assembly of Cordylochernes scorpioides.</title>
        <authorList>
            <person name="Zeh D."/>
            <person name="Zeh J."/>
        </authorList>
    </citation>
    <scope>NUCLEOTIDE SEQUENCE [LARGE SCALE GENOMIC DNA]</scope>
    <source>
        <strain evidence="1">IN4F17</strain>
        <tissue evidence="1">Whole Body</tissue>
    </source>
</reference>
<name>A0ABY6KMB2_9ARAC</name>
<evidence type="ECO:0008006" key="3">
    <source>
        <dbReference type="Google" id="ProtNLM"/>
    </source>
</evidence>
<proteinExistence type="predicted"/>
<keyword evidence="2" id="KW-1185">Reference proteome</keyword>
<sequence length="142" mass="16296">MEPLKRRRKVKQLELCSNCLRNNHSCQGKHNTLIHINATIHQFKEHTIGISAIEEPDKTLAESSVKETNDALGVTSILNTTCLISNQEDSTPVCLENQNLKPLTVFLRIEQILKQQPQVYQTYKDSMQEYLDLGYINEVKEN</sequence>
<protein>
    <recommendedName>
        <fullName evidence="3">Zn(2)-C6 fungal-type domain-containing protein</fullName>
    </recommendedName>
</protein>
<dbReference type="Proteomes" id="UP001235939">
    <property type="component" value="Chromosome 07"/>
</dbReference>